<name>X7F9L8_9RHOB</name>
<dbReference type="Proteomes" id="UP000023430">
    <property type="component" value="Unassembled WGS sequence"/>
</dbReference>
<dbReference type="STRING" id="1449351.RISW2_23810"/>
<gene>
    <name evidence="1" type="ORF">RISW2_23810</name>
</gene>
<feature type="non-terminal residue" evidence="1">
    <location>
        <position position="33"/>
    </location>
</feature>
<dbReference type="EMBL" id="JAME01000009">
    <property type="protein sequence ID" value="ETX29567.1"/>
    <property type="molecule type" value="Genomic_DNA"/>
</dbReference>
<protein>
    <recommendedName>
        <fullName evidence="3">DUF1289 domain-containing protein</fullName>
    </recommendedName>
</protein>
<keyword evidence="2" id="KW-1185">Reference proteome</keyword>
<dbReference type="RefSeq" id="WP_156943796.1">
    <property type="nucleotide sequence ID" value="NZ_JAME01000009.1"/>
</dbReference>
<organism evidence="1 2">
    <name type="scientific">Roseivivax isoporae LMG 25204</name>
    <dbReference type="NCBI Taxonomy" id="1449351"/>
    <lineage>
        <taxon>Bacteria</taxon>
        <taxon>Pseudomonadati</taxon>
        <taxon>Pseudomonadota</taxon>
        <taxon>Alphaproteobacteria</taxon>
        <taxon>Rhodobacterales</taxon>
        <taxon>Roseobacteraceae</taxon>
        <taxon>Roseivivax</taxon>
    </lineage>
</organism>
<dbReference type="AlphaFoldDB" id="X7F9L8"/>
<proteinExistence type="predicted"/>
<evidence type="ECO:0000313" key="1">
    <source>
        <dbReference type="EMBL" id="ETX29567.1"/>
    </source>
</evidence>
<dbReference type="OrthoDB" id="9811423at2"/>
<dbReference type="InterPro" id="IPR010710">
    <property type="entry name" value="DUF1289"/>
</dbReference>
<dbReference type="Pfam" id="PF06945">
    <property type="entry name" value="DUF1289"/>
    <property type="match status" value="1"/>
</dbReference>
<evidence type="ECO:0000313" key="2">
    <source>
        <dbReference type="Proteomes" id="UP000023430"/>
    </source>
</evidence>
<reference evidence="1 2" key="1">
    <citation type="submission" date="2014-01" db="EMBL/GenBank/DDBJ databases">
        <title>Roseivivax isoporae LMG 25204 Genome Sequencing.</title>
        <authorList>
            <person name="Lai Q."/>
            <person name="Li G."/>
            <person name="Shao Z."/>
        </authorList>
    </citation>
    <scope>NUCLEOTIDE SEQUENCE [LARGE SCALE GENOMIC DNA]</scope>
    <source>
        <strain evidence="1 2">LMG 25204</strain>
    </source>
</reference>
<evidence type="ECO:0008006" key="3">
    <source>
        <dbReference type="Google" id="ProtNLM"/>
    </source>
</evidence>
<accession>X7F9L8</accession>
<comment type="caution">
    <text evidence="1">The sequence shown here is derived from an EMBL/GenBank/DDBJ whole genome shotgun (WGS) entry which is preliminary data.</text>
</comment>
<sequence length="33" mass="3565">MSDDVASPCIKVCVIDPRARLCTGCLRTLDEIA</sequence>